<protein>
    <submittedName>
        <fullName evidence="2">Uncharacterized protein</fullName>
    </submittedName>
</protein>
<feature type="compositionally biased region" description="Basic residues" evidence="1">
    <location>
        <begin position="11"/>
        <end position="21"/>
    </location>
</feature>
<keyword evidence="3" id="KW-1185">Reference proteome</keyword>
<proteinExistence type="predicted"/>
<name>A0A3S5BC16_9PLAT</name>
<feature type="region of interest" description="Disordered" evidence="1">
    <location>
        <begin position="240"/>
        <end position="261"/>
    </location>
</feature>
<dbReference type="Proteomes" id="UP000784294">
    <property type="component" value="Unassembled WGS sequence"/>
</dbReference>
<accession>A0A3S5BC16</accession>
<gene>
    <name evidence="2" type="ORF">PXEA_LOCUS35933</name>
</gene>
<dbReference type="EMBL" id="CAAALY010274707">
    <property type="protein sequence ID" value="VEL42493.1"/>
    <property type="molecule type" value="Genomic_DNA"/>
</dbReference>
<feature type="region of interest" description="Disordered" evidence="1">
    <location>
        <begin position="1"/>
        <end position="31"/>
    </location>
</feature>
<evidence type="ECO:0000256" key="1">
    <source>
        <dbReference type="SAM" id="MobiDB-lite"/>
    </source>
</evidence>
<sequence>MLPRSDVVRQMNRRRLPRKQRQHESSSKANRQLVKRNPSLVVFWWNRHSNLFTQHFHSNSVAGRLLVEPTFESLHPTLPLEMEGRRLLVALTIESLHPTLSLEIEVSYRRLLVEPTFESLHPTLSLEVEVSSSRLLVEPTVESLHSTLSLEMERFLGNSVTVNVPVKPIDSWSRGIRRRLLVEPTNLPVKPIDSWSRGIRRRLLVEPTSESLHPTLPLEMEVIPTMLIFCLSNASKANRQLVKRNSPSSSGGTDLRILASA</sequence>
<feature type="compositionally biased region" description="Polar residues" evidence="1">
    <location>
        <begin position="240"/>
        <end position="252"/>
    </location>
</feature>
<organism evidence="2 3">
    <name type="scientific">Protopolystoma xenopodis</name>
    <dbReference type="NCBI Taxonomy" id="117903"/>
    <lineage>
        <taxon>Eukaryota</taxon>
        <taxon>Metazoa</taxon>
        <taxon>Spiralia</taxon>
        <taxon>Lophotrochozoa</taxon>
        <taxon>Platyhelminthes</taxon>
        <taxon>Monogenea</taxon>
        <taxon>Polyopisthocotylea</taxon>
        <taxon>Polystomatidea</taxon>
        <taxon>Polystomatidae</taxon>
        <taxon>Protopolystoma</taxon>
    </lineage>
</organism>
<evidence type="ECO:0000313" key="3">
    <source>
        <dbReference type="Proteomes" id="UP000784294"/>
    </source>
</evidence>
<evidence type="ECO:0000313" key="2">
    <source>
        <dbReference type="EMBL" id="VEL42493.1"/>
    </source>
</evidence>
<dbReference type="AlphaFoldDB" id="A0A3S5BC16"/>
<reference evidence="2" key="1">
    <citation type="submission" date="2018-11" db="EMBL/GenBank/DDBJ databases">
        <authorList>
            <consortium name="Pathogen Informatics"/>
        </authorList>
    </citation>
    <scope>NUCLEOTIDE SEQUENCE</scope>
</reference>
<comment type="caution">
    <text evidence="2">The sequence shown here is derived from an EMBL/GenBank/DDBJ whole genome shotgun (WGS) entry which is preliminary data.</text>
</comment>